<dbReference type="Proteomes" id="UP000651728">
    <property type="component" value="Unassembled WGS sequence"/>
</dbReference>
<dbReference type="EMBL" id="BOOB01000057">
    <property type="protein sequence ID" value="GIH36251.1"/>
    <property type="molecule type" value="Genomic_DNA"/>
</dbReference>
<comment type="caution">
    <text evidence="1">The sequence shown here is derived from an EMBL/GenBank/DDBJ whole genome shotgun (WGS) entry which is preliminary data.</text>
</comment>
<keyword evidence="2" id="KW-1185">Reference proteome</keyword>
<sequence>MATEAVGGDHRQAGGLRQFEETLVGIIHGLYKALATPGGQLTPIGFGQETPGEQALVRYQVHLHARVVLSADQGV</sequence>
<reference evidence="1 2" key="1">
    <citation type="submission" date="2021-01" db="EMBL/GenBank/DDBJ databases">
        <title>Whole genome shotgun sequence of Microbispora amethystogenes NBRC 101907.</title>
        <authorList>
            <person name="Komaki H."/>
            <person name="Tamura T."/>
        </authorList>
    </citation>
    <scope>NUCLEOTIDE SEQUENCE [LARGE SCALE GENOMIC DNA]</scope>
    <source>
        <strain evidence="1 2">NBRC 101907</strain>
    </source>
</reference>
<accession>A0ABQ4FN65</accession>
<evidence type="ECO:0000313" key="2">
    <source>
        <dbReference type="Proteomes" id="UP000651728"/>
    </source>
</evidence>
<protein>
    <submittedName>
        <fullName evidence="1">Uncharacterized protein</fullName>
    </submittedName>
</protein>
<name>A0ABQ4FN65_9ACTN</name>
<evidence type="ECO:0000313" key="1">
    <source>
        <dbReference type="EMBL" id="GIH36251.1"/>
    </source>
</evidence>
<gene>
    <name evidence="1" type="ORF">Mam01_64150</name>
</gene>
<organism evidence="1 2">
    <name type="scientific">Microbispora amethystogenes</name>
    <dbReference type="NCBI Taxonomy" id="1427754"/>
    <lineage>
        <taxon>Bacteria</taxon>
        <taxon>Bacillati</taxon>
        <taxon>Actinomycetota</taxon>
        <taxon>Actinomycetes</taxon>
        <taxon>Streptosporangiales</taxon>
        <taxon>Streptosporangiaceae</taxon>
        <taxon>Microbispora</taxon>
    </lineage>
</organism>
<proteinExistence type="predicted"/>